<dbReference type="EMBL" id="CAADRA010002208">
    <property type="protein sequence ID" value="VFT82806.1"/>
    <property type="molecule type" value="Genomic_DNA"/>
</dbReference>
<dbReference type="EMBL" id="VJMH01002206">
    <property type="protein sequence ID" value="KAF0709721.1"/>
    <property type="molecule type" value="Genomic_DNA"/>
</dbReference>
<reference evidence="2 3" key="1">
    <citation type="submission" date="2019-03" db="EMBL/GenBank/DDBJ databases">
        <authorList>
            <person name="Gaulin E."/>
            <person name="Dumas B."/>
        </authorList>
    </citation>
    <scope>NUCLEOTIDE SEQUENCE [LARGE SCALE GENOMIC DNA]</scope>
    <source>
        <strain evidence="2">CBS 568.67</strain>
    </source>
</reference>
<gene>
    <name evidence="2" type="primary">Aste57867_5783</name>
    <name evidence="1" type="ORF">As57867_005769</name>
    <name evidence="2" type="ORF">ASTE57867_5783</name>
</gene>
<keyword evidence="3" id="KW-1185">Reference proteome</keyword>
<evidence type="ECO:0000313" key="2">
    <source>
        <dbReference type="EMBL" id="VFT82806.1"/>
    </source>
</evidence>
<accession>A0A485KHI2</accession>
<dbReference type="Proteomes" id="UP000332933">
    <property type="component" value="Unassembled WGS sequence"/>
</dbReference>
<evidence type="ECO:0000313" key="1">
    <source>
        <dbReference type="EMBL" id="KAF0709721.1"/>
    </source>
</evidence>
<protein>
    <submittedName>
        <fullName evidence="2">Aste57867_5783 protein</fullName>
    </submittedName>
</protein>
<name>A0A485KHI2_9STRA</name>
<dbReference type="AlphaFoldDB" id="A0A485KHI2"/>
<evidence type="ECO:0000313" key="3">
    <source>
        <dbReference type="Proteomes" id="UP000332933"/>
    </source>
</evidence>
<reference evidence="1" key="2">
    <citation type="submission" date="2019-06" db="EMBL/GenBank/DDBJ databases">
        <title>Genomics analysis of Aphanomyces spp. identifies a new class of oomycete effector associated with host adaptation.</title>
        <authorList>
            <person name="Gaulin E."/>
        </authorList>
    </citation>
    <scope>NUCLEOTIDE SEQUENCE</scope>
    <source>
        <strain evidence="1">CBS 578.67</strain>
    </source>
</reference>
<sequence length="205" mass="22751">MTKALNSLHRASAGLLGTSNSLRHHFQRAASSLNPPPKVEDDACCLRSELRCLAAQTHAISARLDTLAWSVEGTDDTKDCKPKEVPSVRSSRRVPYSWARGVSIAYDDDDVHGPHLRIRTHVGSTKIVLLPFALGPFQSIPRTPCGHKSATGFCKLFRGSCHFHDHKQPDLVDDEARRLLAHGTYLLYVPRKYRASCNTAEEIVE</sequence>
<proteinExistence type="predicted"/>
<organism evidence="2 3">
    <name type="scientific">Aphanomyces stellatus</name>
    <dbReference type="NCBI Taxonomy" id="120398"/>
    <lineage>
        <taxon>Eukaryota</taxon>
        <taxon>Sar</taxon>
        <taxon>Stramenopiles</taxon>
        <taxon>Oomycota</taxon>
        <taxon>Saprolegniomycetes</taxon>
        <taxon>Saprolegniales</taxon>
        <taxon>Verrucalvaceae</taxon>
        <taxon>Aphanomyces</taxon>
    </lineage>
</organism>